<name>A0A7H8R0H8_TALRU</name>
<dbReference type="Proteomes" id="UP000509510">
    <property type="component" value="Chromosome III"/>
</dbReference>
<dbReference type="KEGG" id="trg:TRUGW13939_06592"/>
<protein>
    <submittedName>
        <fullName evidence="1">Uncharacterized protein</fullName>
    </submittedName>
</protein>
<accession>A0A7H8R0H8</accession>
<gene>
    <name evidence="1" type="ORF">TRUGW13939_06592</name>
</gene>
<organism evidence="1 2">
    <name type="scientific">Talaromyces rugulosus</name>
    <name type="common">Penicillium rugulosum</name>
    <dbReference type="NCBI Taxonomy" id="121627"/>
    <lineage>
        <taxon>Eukaryota</taxon>
        <taxon>Fungi</taxon>
        <taxon>Dikarya</taxon>
        <taxon>Ascomycota</taxon>
        <taxon>Pezizomycotina</taxon>
        <taxon>Eurotiomycetes</taxon>
        <taxon>Eurotiomycetidae</taxon>
        <taxon>Eurotiales</taxon>
        <taxon>Trichocomaceae</taxon>
        <taxon>Talaromyces</taxon>
        <taxon>Talaromyces sect. Islandici</taxon>
    </lineage>
</organism>
<dbReference type="GeneID" id="55994087"/>
<reference evidence="2" key="1">
    <citation type="submission" date="2020-06" db="EMBL/GenBank/DDBJ databases">
        <title>A chromosome-scale genome assembly of Talaromyces rugulosus W13939.</title>
        <authorList>
            <person name="Wang B."/>
            <person name="Guo L."/>
            <person name="Ye K."/>
            <person name="Wang L."/>
        </authorList>
    </citation>
    <scope>NUCLEOTIDE SEQUENCE [LARGE SCALE GENOMIC DNA]</scope>
    <source>
        <strain evidence="2">W13939</strain>
    </source>
</reference>
<evidence type="ECO:0000313" key="2">
    <source>
        <dbReference type="Proteomes" id="UP000509510"/>
    </source>
</evidence>
<dbReference type="RefSeq" id="XP_035345636.1">
    <property type="nucleotide sequence ID" value="XM_035489743.1"/>
</dbReference>
<proteinExistence type="predicted"/>
<dbReference type="AlphaFoldDB" id="A0A7H8R0H8"/>
<keyword evidence="2" id="KW-1185">Reference proteome</keyword>
<dbReference type="EMBL" id="CP055900">
    <property type="protein sequence ID" value="QKX59458.1"/>
    <property type="molecule type" value="Genomic_DNA"/>
</dbReference>
<evidence type="ECO:0000313" key="1">
    <source>
        <dbReference type="EMBL" id="QKX59458.1"/>
    </source>
</evidence>
<sequence>MGFLQIISADELSAVYHVNEGQLALNAEGETKEVTTGITFIRQPFPGGLKFNLEGWVGPLTGKTSTYKKTQGYDIAPPIPKEVVIVTANYPNGKLVPVEITPSGTRVPSASKDGDTNIVVPETETISARIGTPFKVKQSKNIGSSQLGDISINYNDQYVLLKNASIQGGDIVWTFDPVKTGVTEVVVFVMGTVQNFVLRIPYKVEIFDTKNAQVSTANR</sequence>
<dbReference type="OrthoDB" id="5402897at2759"/>